<dbReference type="InterPro" id="IPR049829">
    <property type="entry name" value="MptA/B-like"/>
</dbReference>
<evidence type="ECO:0000256" key="2">
    <source>
        <dbReference type="ARBA" id="ARBA00022676"/>
    </source>
</evidence>
<feature type="transmembrane region" description="Helical" evidence="9">
    <location>
        <begin position="289"/>
        <end position="316"/>
    </location>
</feature>
<keyword evidence="3" id="KW-0808">Transferase</keyword>
<dbReference type="NCBIfam" id="NF038066">
    <property type="entry name" value="MptB"/>
    <property type="match status" value="1"/>
</dbReference>
<evidence type="ECO:0000256" key="6">
    <source>
        <dbReference type="ARBA" id="ARBA00023136"/>
    </source>
</evidence>
<feature type="transmembrane region" description="Helical" evidence="9">
    <location>
        <begin position="507"/>
        <end position="527"/>
    </location>
</feature>
<comment type="subcellular location">
    <subcellularLocation>
        <location evidence="1">Membrane</location>
        <topology evidence="1">Multi-pass membrane protein</topology>
    </subcellularLocation>
</comment>
<sequence length="570" mass="61085">MVNDDSHSDATSQEGQADTRKRAGAPGRFASGHADDSGRLDRSALGELGDARGGFRGVWLALRRWFAWANTDNLMLVNPISTGFIGSLLVFIGSLQTNSPFTSKIPGSWYLGVDSSPHPGNLIVELLAQSLVYYGLILTAVAWLRIVIGTRRGEELRHKWLLFGLWVLPLMVAGPLFSRDVYSYAAQGRMVTLGINPYNGGPALLGNSAYRSTVDPIWGMAKAPYGPLFLYLAGGLVELSGHSPLLTVLLLRLVALVSVVVIGVFVVKIADLLGVNRDLAFALSAANPILLYTFASAGHNDALMTALMLIGIYLFLKDRRLAGIIVVALAASVKVPAIVAIGFMGYHWSSSDRVLSKLRGLLIAVGLTFAVFYVLGLATHLGMGWIPALSTPGSVLSFEDPVILVGYAIGWVFAHIGLPFGPHFVVGVFRAIGDAAILLIGGITILGSRRSNIVRLTGVVLVVTVVLGPVIWPWYLGWGIVLLAIGAGDLSVDFLILLTLSAMPIDFLGAPTAFAWIGYAGLVTVLYRRRASLVAEAEEVIFGFRRAVAEVVPDRFQRYIPKVARLDAGA</sequence>
<comment type="caution">
    <text evidence="10">The sequence shown here is derived from an EMBL/GenBank/DDBJ whole genome shotgun (WGS) entry which is preliminary data.</text>
</comment>
<feature type="transmembrane region" description="Helical" evidence="9">
    <location>
        <begin position="249"/>
        <end position="269"/>
    </location>
</feature>
<feature type="transmembrane region" description="Helical" evidence="9">
    <location>
        <begin position="323"/>
        <end position="348"/>
    </location>
</feature>
<dbReference type="EMBL" id="JBFSHR010000003">
    <property type="protein sequence ID" value="MEX6428550.1"/>
    <property type="molecule type" value="Genomic_DNA"/>
</dbReference>
<feature type="transmembrane region" description="Helical" evidence="9">
    <location>
        <begin position="160"/>
        <end position="177"/>
    </location>
</feature>
<accession>A0ABV3XZ66</accession>
<keyword evidence="6 9" id="KW-0472">Membrane</keyword>
<evidence type="ECO:0000256" key="3">
    <source>
        <dbReference type="ARBA" id="ARBA00022679"/>
    </source>
</evidence>
<keyword evidence="2 10" id="KW-0328">Glycosyltransferase</keyword>
<evidence type="ECO:0000256" key="8">
    <source>
        <dbReference type="SAM" id="MobiDB-lite"/>
    </source>
</evidence>
<evidence type="ECO:0000256" key="4">
    <source>
        <dbReference type="ARBA" id="ARBA00022692"/>
    </source>
</evidence>
<feature type="transmembrane region" description="Helical" evidence="9">
    <location>
        <begin position="453"/>
        <end position="472"/>
    </location>
</feature>
<name>A0ABV3XZ66_9ACTN</name>
<evidence type="ECO:0000256" key="5">
    <source>
        <dbReference type="ARBA" id="ARBA00022989"/>
    </source>
</evidence>
<dbReference type="Pfam" id="PF26314">
    <property type="entry name" value="MptA_B_family"/>
    <property type="match status" value="1"/>
</dbReference>
<evidence type="ECO:0000313" key="11">
    <source>
        <dbReference type="Proteomes" id="UP001560267"/>
    </source>
</evidence>
<keyword evidence="11" id="KW-1185">Reference proteome</keyword>
<dbReference type="RefSeq" id="WP_298385840.1">
    <property type="nucleotide sequence ID" value="NZ_JBFSHR010000003.1"/>
</dbReference>
<gene>
    <name evidence="10" type="primary">mptB</name>
    <name evidence="10" type="ORF">AB6A68_01670</name>
</gene>
<comment type="similarity">
    <text evidence="7">Belongs to the MptA/B family.</text>
</comment>
<reference evidence="10 11" key="1">
    <citation type="submission" date="2024-07" db="EMBL/GenBank/DDBJ databases">
        <title>Draft Genome Sequence of Ferrimicrobium acidiphilum Strain YE2023, Isolated from a Pulp of Bioleach Reactor.</title>
        <authorList>
            <person name="Elkina Y.A."/>
            <person name="Bulaeva A.G."/>
            <person name="Beletsky A.V."/>
            <person name="Mardanov A.V."/>
        </authorList>
    </citation>
    <scope>NUCLEOTIDE SEQUENCE [LARGE SCALE GENOMIC DNA]</scope>
    <source>
        <strain evidence="10 11">YE2023</strain>
    </source>
</reference>
<evidence type="ECO:0000256" key="9">
    <source>
        <dbReference type="SAM" id="Phobius"/>
    </source>
</evidence>
<proteinExistence type="inferred from homology"/>
<keyword evidence="5 9" id="KW-1133">Transmembrane helix</keyword>
<evidence type="ECO:0000313" key="10">
    <source>
        <dbReference type="EMBL" id="MEX6428550.1"/>
    </source>
</evidence>
<keyword evidence="4 9" id="KW-0812">Transmembrane</keyword>
<organism evidence="10 11">
    <name type="scientific">Ferrimicrobium acidiphilum</name>
    <dbReference type="NCBI Taxonomy" id="121039"/>
    <lineage>
        <taxon>Bacteria</taxon>
        <taxon>Bacillati</taxon>
        <taxon>Actinomycetota</taxon>
        <taxon>Acidimicrobiia</taxon>
        <taxon>Acidimicrobiales</taxon>
        <taxon>Acidimicrobiaceae</taxon>
        <taxon>Ferrimicrobium</taxon>
    </lineage>
</organism>
<evidence type="ECO:0000256" key="1">
    <source>
        <dbReference type="ARBA" id="ARBA00004141"/>
    </source>
</evidence>
<evidence type="ECO:0000256" key="7">
    <source>
        <dbReference type="ARBA" id="ARBA00043987"/>
    </source>
</evidence>
<feature type="transmembrane region" description="Helical" evidence="9">
    <location>
        <begin position="131"/>
        <end position="148"/>
    </location>
</feature>
<feature type="transmembrane region" description="Helical" evidence="9">
    <location>
        <begin position="398"/>
        <end position="418"/>
    </location>
</feature>
<feature type="transmembrane region" description="Helical" evidence="9">
    <location>
        <begin position="424"/>
        <end position="446"/>
    </location>
</feature>
<protein>
    <submittedName>
        <fullName evidence="10">Polyprenol phosphomannose-dependent alpha 1,6 mannosyltransferase MptB</fullName>
    </submittedName>
</protein>
<dbReference type="GO" id="GO:0016757">
    <property type="term" value="F:glycosyltransferase activity"/>
    <property type="evidence" value="ECO:0007669"/>
    <property type="project" value="UniProtKB-KW"/>
</dbReference>
<feature type="transmembrane region" description="Helical" evidence="9">
    <location>
        <begin position="73"/>
        <end position="95"/>
    </location>
</feature>
<feature type="transmembrane region" description="Helical" evidence="9">
    <location>
        <begin position="360"/>
        <end position="386"/>
    </location>
</feature>
<dbReference type="Proteomes" id="UP001560267">
    <property type="component" value="Unassembled WGS sequence"/>
</dbReference>
<feature type="region of interest" description="Disordered" evidence="8">
    <location>
        <begin position="1"/>
        <end position="37"/>
    </location>
</feature>